<feature type="region of interest" description="Disordered" evidence="2">
    <location>
        <begin position="1"/>
        <end position="66"/>
    </location>
</feature>
<keyword evidence="4" id="KW-0808">Transferase</keyword>
<keyword evidence="4" id="KW-0418">Kinase</keyword>
<evidence type="ECO:0000313" key="5">
    <source>
        <dbReference type="Proteomes" id="UP000236333"/>
    </source>
</evidence>
<name>A0A2J7ZJS8_9CHLO</name>
<dbReference type="InterPro" id="IPR017441">
    <property type="entry name" value="Protein_kinase_ATP_BS"/>
</dbReference>
<feature type="compositionally biased region" description="Low complexity" evidence="2">
    <location>
        <begin position="262"/>
        <end position="273"/>
    </location>
</feature>
<dbReference type="Pfam" id="PF07714">
    <property type="entry name" value="PK_Tyr_Ser-Thr"/>
    <property type="match status" value="2"/>
</dbReference>
<evidence type="ECO:0000256" key="1">
    <source>
        <dbReference type="PROSITE-ProRule" id="PRU10141"/>
    </source>
</evidence>
<sequence>MADNSRHDDAPLPGPQFARGIPAREFHADGPAPRRQHFDRPSGPAAAPRSSDDGHTSGPRVTSPGDSFKLKLGHAVGQGSFAVVHKALLDARLVAVKVLRPEYSNHKIVVRMLLKEAHIMTCLDHPHIVRCQTLCQVPAGPNRATYALVMEYMECGSSIYMSPEVAQEQPYNEKADVFSFGVMVFEVVSRTLIAQTTAGQDGAGFTRMLVEGRRPALPPSLDPRVSALIASCWQADPVERPTMAQVVWELRDVLALDPRPSPHATSASAAAAAPYPPSPFSSAALQQHPHHGPGAPGHRRPSEPSGQASSCAFSASPSRNTSRTTPPTGTQPSLLSTTYTTGGGGGGAAVRTASGSEYESGQWPGGGGGGGAAPPRSSRLPPTAADRRVRGGGGGGAAAAPPPPQPVALGAAAATTQRVGAAAAPQPRTVKEPRGGIATAAAAAAAASAPTSTEL</sequence>
<dbReference type="Gene3D" id="1.10.510.10">
    <property type="entry name" value="Transferase(Phosphotransferase) domain 1"/>
    <property type="match status" value="1"/>
</dbReference>
<evidence type="ECO:0000259" key="3">
    <source>
        <dbReference type="PROSITE" id="PS50011"/>
    </source>
</evidence>
<feature type="compositionally biased region" description="Polar residues" evidence="2">
    <location>
        <begin position="304"/>
        <end position="313"/>
    </location>
</feature>
<feature type="compositionally biased region" description="Basic and acidic residues" evidence="2">
    <location>
        <begin position="1"/>
        <end position="10"/>
    </location>
</feature>
<gene>
    <name evidence="4" type="ORF">TSOC_013652</name>
</gene>
<feature type="region of interest" description="Disordered" evidence="2">
    <location>
        <begin position="259"/>
        <end position="455"/>
    </location>
</feature>
<keyword evidence="1" id="KW-0067">ATP-binding</keyword>
<feature type="binding site" evidence="1">
    <location>
        <position position="97"/>
    </location>
    <ligand>
        <name>ATP</name>
        <dbReference type="ChEBI" id="CHEBI:30616"/>
    </ligand>
</feature>
<dbReference type="SUPFAM" id="SSF56112">
    <property type="entry name" value="Protein kinase-like (PK-like)"/>
    <property type="match status" value="1"/>
</dbReference>
<dbReference type="GO" id="GO:0005524">
    <property type="term" value="F:ATP binding"/>
    <property type="evidence" value="ECO:0007669"/>
    <property type="project" value="UniProtKB-UniRule"/>
</dbReference>
<feature type="compositionally biased region" description="Low complexity" evidence="2">
    <location>
        <begin position="407"/>
        <end position="424"/>
    </location>
</feature>
<dbReference type="OrthoDB" id="4062651at2759"/>
<accession>A0A2J7ZJS8</accession>
<dbReference type="InterPro" id="IPR000719">
    <property type="entry name" value="Prot_kinase_dom"/>
</dbReference>
<proteinExistence type="predicted"/>
<comment type="caution">
    <text evidence="4">The sequence shown here is derived from an EMBL/GenBank/DDBJ whole genome shotgun (WGS) entry which is preliminary data.</text>
</comment>
<dbReference type="InterPro" id="IPR001245">
    <property type="entry name" value="Ser-Thr/Tyr_kinase_cat_dom"/>
</dbReference>
<dbReference type="InterPro" id="IPR051681">
    <property type="entry name" value="Ser/Thr_Kinases-Pseudokinases"/>
</dbReference>
<keyword evidence="5" id="KW-1185">Reference proteome</keyword>
<dbReference type="Proteomes" id="UP000236333">
    <property type="component" value="Unassembled WGS sequence"/>
</dbReference>
<feature type="domain" description="Protein kinase" evidence="3">
    <location>
        <begin position="1"/>
        <end position="254"/>
    </location>
</feature>
<protein>
    <submittedName>
        <fullName evidence="4">Putative inactive serine/threonine-protein kinase roco10</fullName>
    </submittedName>
</protein>
<keyword evidence="1" id="KW-0547">Nucleotide-binding</keyword>
<feature type="compositionally biased region" description="Low complexity" evidence="2">
    <location>
        <begin position="438"/>
        <end position="455"/>
    </location>
</feature>
<dbReference type="PANTHER" id="PTHR44329:SF289">
    <property type="entry name" value="SERINE_THREONINE-PROTEIN KINASE VIK"/>
    <property type="match status" value="1"/>
</dbReference>
<dbReference type="InterPro" id="IPR011009">
    <property type="entry name" value="Kinase-like_dom_sf"/>
</dbReference>
<evidence type="ECO:0000256" key="2">
    <source>
        <dbReference type="SAM" id="MobiDB-lite"/>
    </source>
</evidence>
<dbReference type="Gene3D" id="3.30.200.20">
    <property type="entry name" value="Phosphorylase Kinase, domain 1"/>
    <property type="match status" value="1"/>
</dbReference>
<organism evidence="4 5">
    <name type="scientific">Tetrabaena socialis</name>
    <dbReference type="NCBI Taxonomy" id="47790"/>
    <lineage>
        <taxon>Eukaryota</taxon>
        <taxon>Viridiplantae</taxon>
        <taxon>Chlorophyta</taxon>
        <taxon>core chlorophytes</taxon>
        <taxon>Chlorophyceae</taxon>
        <taxon>CS clade</taxon>
        <taxon>Chlamydomonadales</taxon>
        <taxon>Tetrabaenaceae</taxon>
        <taxon>Tetrabaena</taxon>
    </lineage>
</organism>
<reference evidence="4 5" key="1">
    <citation type="journal article" date="2017" name="Mol. Biol. Evol.">
        <title>The 4-celled Tetrabaena socialis nuclear genome reveals the essential components for genetic control of cell number at the origin of multicellularity in the volvocine lineage.</title>
        <authorList>
            <person name="Featherston J."/>
            <person name="Arakaki Y."/>
            <person name="Hanschen E.R."/>
            <person name="Ferris P.J."/>
            <person name="Michod R.E."/>
            <person name="Olson B.J.S.C."/>
            <person name="Nozaki H."/>
            <person name="Durand P.M."/>
        </authorList>
    </citation>
    <scope>NUCLEOTIDE SEQUENCE [LARGE SCALE GENOMIC DNA]</scope>
    <source>
        <strain evidence="4 5">NIES-571</strain>
    </source>
</reference>
<dbReference type="AlphaFoldDB" id="A0A2J7ZJS8"/>
<feature type="compositionally biased region" description="Low complexity" evidence="2">
    <location>
        <begin position="314"/>
        <end position="340"/>
    </location>
</feature>
<feature type="compositionally biased region" description="Gly residues" evidence="2">
    <location>
        <begin position="363"/>
        <end position="372"/>
    </location>
</feature>
<evidence type="ECO:0000313" key="4">
    <source>
        <dbReference type="EMBL" id="PNH00521.1"/>
    </source>
</evidence>
<dbReference type="PROSITE" id="PS50011">
    <property type="entry name" value="PROTEIN_KINASE_DOM"/>
    <property type="match status" value="1"/>
</dbReference>
<dbReference type="GO" id="GO:0004674">
    <property type="term" value="F:protein serine/threonine kinase activity"/>
    <property type="evidence" value="ECO:0007669"/>
    <property type="project" value="TreeGrafter"/>
</dbReference>
<dbReference type="PANTHER" id="PTHR44329">
    <property type="entry name" value="SERINE/THREONINE-PROTEIN KINASE TNNI3K-RELATED"/>
    <property type="match status" value="1"/>
</dbReference>
<dbReference type="PROSITE" id="PS00107">
    <property type="entry name" value="PROTEIN_KINASE_ATP"/>
    <property type="match status" value="1"/>
</dbReference>
<dbReference type="EMBL" id="PGGS01001336">
    <property type="protein sequence ID" value="PNH00521.1"/>
    <property type="molecule type" value="Genomic_DNA"/>
</dbReference>